<accession>A0A0V0QXF1</accession>
<gene>
    <name evidence="1" type="ORF">PPERSA_07114</name>
</gene>
<organism evidence="1 2">
    <name type="scientific">Pseudocohnilembus persalinus</name>
    <name type="common">Ciliate</name>
    <dbReference type="NCBI Taxonomy" id="266149"/>
    <lineage>
        <taxon>Eukaryota</taxon>
        <taxon>Sar</taxon>
        <taxon>Alveolata</taxon>
        <taxon>Ciliophora</taxon>
        <taxon>Intramacronucleata</taxon>
        <taxon>Oligohymenophorea</taxon>
        <taxon>Scuticociliatia</taxon>
        <taxon>Philasterida</taxon>
        <taxon>Pseudocohnilembidae</taxon>
        <taxon>Pseudocohnilembus</taxon>
    </lineage>
</organism>
<comment type="caution">
    <text evidence="1">The sequence shown here is derived from an EMBL/GenBank/DDBJ whole genome shotgun (WGS) entry which is preliminary data.</text>
</comment>
<keyword evidence="2" id="KW-1185">Reference proteome</keyword>
<proteinExistence type="predicted"/>
<evidence type="ECO:0000313" key="1">
    <source>
        <dbReference type="EMBL" id="KRX06951.1"/>
    </source>
</evidence>
<dbReference type="Proteomes" id="UP000054937">
    <property type="component" value="Unassembled WGS sequence"/>
</dbReference>
<sequence>MSEEQSIPDVMIVMMNPGYNNPKNPQEEFQEGIIEIIPDITLKAIISLMEDDQVQQKYSMNWCRIINLSDYEHPNIDKFIQKFDYYCDIYDDTHSLFSDERKQEFDEIFLVSPSSIVILAWGNNPQMADLRTKAYETVQDKIKQYNNKVFGWFFQPDEKHQKLCWRYSYQRAFKQYNYQAQKCKKY</sequence>
<dbReference type="EMBL" id="LDAU01000090">
    <property type="protein sequence ID" value="KRX06951.1"/>
    <property type="molecule type" value="Genomic_DNA"/>
</dbReference>
<reference evidence="1 2" key="1">
    <citation type="journal article" date="2015" name="Sci. Rep.">
        <title>Genome of the facultative scuticociliatosis pathogen Pseudocohnilembus persalinus provides insight into its virulence through horizontal gene transfer.</title>
        <authorList>
            <person name="Xiong J."/>
            <person name="Wang G."/>
            <person name="Cheng J."/>
            <person name="Tian M."/>
            <person name="Pan X."/>
            <person name="Warren A."/>
            <person name="Jiang C."/>
            <person name="Yuan D."/>
            <person name="Miao W."/>
        </authorList>
    </citation>
    <scope>NUCLEOTIDE SEQUENCE [LARGE SCALE GENOMIC DNA]</scope>
    <source>
        <strain evidence="1">36N120E</strain>
    </source>
</reference>
<dbReference type="AlphaFoldDB" id="A0A0V0QXF1"/>
<name>A0A0V0QXF1_PSEPJ</name>
<protein>
    <recommendedName>
        <fullName evidence="3">DUF1643 domain-containing protein</fullName>
    </recommendedName>
</protein>
<evidence type="ECO:0000313" key="2">
    <source>
        <dbReference type="Proteomes" id="UP000054937"/>
    </source>
</evidence>
<dbReference type="InParanoid" id="A0A0V0QXF1"/>
<evidence type="ECO:0008006" key="3">
    <source>
        <dbReference type="Google" id="ProtNLM"/>
    </source>
</evidence>